<dbReference type="STRING" id="39060.SAMN05660706_102146"/>
<dbReference type="AlphaFoldDB" id="A0A1I6CVX9"/>
<dbReference type="Gene3D" id="3.40.50.20">
    <property type="match status" value="1"/>
</dbReference>
<proteinExistence type="inferred from homology"/>
<dbReference type="PANTHER" id="PTHR43472">
    <property type="entry name" value="PHOSPHORIBOSYLAMINE--GLYCINE LIGASE"/>
    <property type="match status" value="1"/>
</dbReference>
<dbReference type="SMART" id="SM01209">
    <property type="entry name" value="GARS_A"/>
    <property type="match status" value="1"/>
</dbReference>
<evidence type="ECO:0000256" key="2">
    <source>
        <dbReference type="ARBA" id="ARBA00001946"/>
    </source>
</evidence>
<evidence type="ECO:0000313" key="17">
    <source>
        <dbReference type="EMBL" id="SFQ97237.1"/>
    </source>
</evidence>
<dbReference type="PROSITE" id="PS50975">
    <property type="entry name" value="ATP_GRASP"/>
    <property type="match status" value="1"/>
</dbReference>
<dbReference type="InterPro" id="IPR037123">
    <property type="entry name" value="PRibGlycinamide_synth_C_sf"/>
</dbReference>
<evidence type="ECO:0000256" key="12">
    <source>
        <dbReference type="ARBA" id="ARBA00042242"/>
    </source>
</evidence>
<comment type="catalytic activity">
    <reaction evidence="14">
        <text>5-phospho-beta-D-ribosylamine + glycine + ATP = N(1)-(5-phospho-beta-D-ribosyl)glycinamide + ADP + phosphate + H(+)</text>
        <dbReference type="Rhea" id="RHEA:17453"/>
        <dbReference type="ChEBI" id="CHEBI:15378"/>
        <dbReference type="ChEBI" id="CHEBI:30616"/>
        <dbReference type="ChEBI" id="CHEBI:43474"/>
        <dbReference type="ChEBI" id="CHEBI:57305"/>
        <dbReference type="ChEBI" id="CHEBI:58681"/>
        <dbReference type="ChEBI" id="CHEBI:143788"/>
        <dbReference type="ChEBI" id="CHEBI:456216"/>
        <dbReference type="EC" id="6.3.4.13"/>
    </reaction>
</comment>
<feature type="domain" description="ATP-grasp" evidence="16">
    <location>
        <begin position="107"/>
        <end position="313"/>
    </location>
</feature>
<dbReference type="InterPro" id="IPR020560">
    <property type="entry name" value="PRibGlycinamide_synth_C-dom"/>
</dbReference>
<dbReference type="FunFam" id="3.30.1490.20:FF:000006">
    <property type="entry name" value="phosphoribosylamine--glycine ligase, chloroplastic-like"/>
    <property type="match status" value="1"/>
</dbReference>
<dbReference type="Pfam" id="PF02843">
    <property type="entry name" value="GARS_C"/>
    <property type="match status" value="1"/>
</dbReference>
<dbReference type="InterPro" id="IPR020559">
    <property type="entry name" value="PRibGlycinamide_synth_CS"/>
</dbReference>
<dbReference type="Gene3D" id="3.30.470.20">
    <property type="entry name" value="ATP-grasp fold, B domain"/>
    <property type="match status" value="1"/>
</dbReference>
<accession>A0A1I6CVX9</accession>
<dbReference type="UniPathway" id="UPA00074">
    <property type="reaction ID" value="UER00125"/>
</dbReference>
<keyword evidence="6" id="KW-0479">Metal-binding</keyword>
<dbReference type="PROSITE" id="PS00184">
    <property type="entry name" value="GARS"/>
    <property type="match status" value="1"/>
</dbReference>
<protein>
    <recommendedName>
        <fullName evidence="4 14">Phosphoribosylamine--glycine ligase</fullName>
        <ecNumber evidence="4 14">6.3.4.13</ecNumber>
    </recommendedName>
    <alternativeName>
        <fullName evidence="14">GARS</fullName>
    </alternativeName>
    <alternativeName>
        <fullName evidence="12 14">Glycinamide ribonucleotide synthetase</fullName>
    </alternativeName>
    <alternativeName>
        <fullName evidence="13 14">Phosphoribosylglycinamide synthetase</fullName>
    </alternativeName>
</protein>
<evidence type="ECO:0000256" key="8">
    <source>
        <dbReference type="ARBA" id="ARBA00022755"/>
    </source>
</evidence>
<keyword evidence="7 15" id="KW-0547">Nucleotide-binding</keyword>
<evidence type="ECO:0000256" key="6">
    <source>
        <dbReference type="ARBA" id="ARBA00022723"/>
    </source>
</evidence>
<dbReference type="Pfam" id="PF02844">
    <property type="entry name" value="GARS_N"/>
    <property type="match status" value="1"/>
</dbReference>
<dbReference type="EMBL" id="FOYM01000002">
    <property type="protein sequence ID" value="SFQ97237.1"/>
    <property type="molecule type" value="Genomic_DNA"/>
</dbReference>
<dbReference type="PANTHER" id="PTHR43472:SF1">
    <property type="entry name" value="PHOSPHORIBOSYLAMINE--GLYCINE LIGASE, CHLOROPLASTIC"/>
    <property type="match status" value="1"/>
</dbReference>
<gene>
    <name evidence="14" type="primary">purD</name>
    <name evidence="17" type="ORF">SAMN05660706_102146</name>
</gene>
<comment type="cofactor">
    <cofactor evidence="2">
        <name>Mg(2+)</name>
        <dbReference type="ChEBI" id="CHEBI:18420"/>
    </cofactor>
</comment>
<evidence type="ECO:0000256" key="11">
    <source>
        <dbReference type="ARBA" id="ARBA00038345"/>
    </source>
</evidence>
<dbReference type="InterPro" id="IPR013815">
    <property type="entry name" value="ATP_grasp_subdomain_1"/>
</dbReference>
<dbReference type="RefSeq" id="WP_092481811.1">
    <property type="nucleotide sequence ID" value="NZ_FOYM01000002.1"/>
</dbReference>
<dbReference type="HAMAP" id="MF_00138">
    <property type="entry name" value="GARS"/>
    <property type="match status" value="1"/>
</dbReference>
<dbReference type="FunFam" id="3.90.600.10:FF:000001">
    <property type="entry name" value="Trifunctional purine biosynthetic protein adenosine-3"/>
    <property type="match status" value="1"/>
</dbReference>
<evidence type="ECO:0000256" key="5">
    <source>
        <dbReference type="ARBA" id="ARBA00022598"/>
    </source>
</evidence>
<dbReference type="InterPro" id="IPR011761">
    <property type="entry name" value="ATP-grasp"/>
</dbReference>
<dbReference type="OrthoDB" id="9807240at2"/>
<dbReference type="GO" id="GO:0046872">
    <property type="term" value="F:metal ion binding"/>
    <property type="evidence" value="ECO:0007669"/>
    <property type="project" value="UniProtKB-KW"/>
</dbReference>
<evidence type="ECO:0000256" key="10">
    <source>
        <dbReference type="ARBA" id="ARBA00023211"/>
    </source>
</evidence>
<dbReference type="GO" id="GO:0005524">
    <property type="term" value="F:ATP binding"/>
    <property type="evidence" value="ECO:0007669"/>
    <property type="project" value="UniProtKB-UniRule"/>
</dbReference>
<evidence type="ECO:0000313" key="18">
    <source>
        <dbReference type="Proteomes" id="UP000199584"/>
    </source>
</evidence>
<reference evidence="18" key="1">
    <citation type="submission" date="2016-10" db="EMBL/GenBank/DDBJ databases">
        <authorList>
            <person name="Varghese N."/>
            <person name="Submissions S."/>
        </authorList>
    </citation>
    <scope>NUCLEOTIDE SEQUENCE [LARGE SCALE GENOMIC DNA]</scope>
    <source>
        <strain evidence="18">DSM 3669</strain>
    </source>
</reference>
<dbReference type="GO" id="GO:0004637">
    <property type="term" value="F:phosphoribosylamine-glycine ligase activity"/>
    <property type="evidence" value="ECO:0007669"/>
    <property type="project" value="UniProtKB-UniRule"/>
</dbReference>
<dbReference type="InterPro" id="IPR000115">
    <property type="entry name" value="PRibGlycinamide_synth"/>
</dbReference>
<dbReference type="Gene3D" id="3.30.1490.20">
    <property type="entry name" value="ATP-grasp fold, A domain"/>
    <property type="match status" value="1"/>
</dbReference>
<sequence length="421" mass="44875">MKVLVVGGGGREHALVWKISRSPRVKKIFCAPGNAGIAQLAECVDIKDGNIPALVDLVRREKIDLTVVGPEAPLVAGLVDILEKEGFPVFGPRQRAAEIEGSKVLAKEIMQKYGIPTARYAAFDSARDARDYIREIGAPCVVKADGLAAGKGVIVAEDEQTALAAVESIMEQKVFGAAGSRIVVEERLRGEEASMLAFTDGEHVVPMISSQDHKQVFDGDRGPNTGGMGAYAPAPVLSPAIQQEVMEKIMLPAVRGMAAEDRPYRGVLYAGLMFTEKGPQVLEFNARFGDPETQPIMAMLESDLVDVIQALLAGELHKADLRWFDGAAVCVVLASGGYPGAYQKGEVIAGLESLPENVTAFHAGTAMRGGAFVTAGGRVLGITARADSIPAAIDLAYRGVSRVHFNGMHYRKDIGQKALNR</sequence>
<dbReference type="SUPFAM" id="SSF51246">
    <property type="entry name" value="Rudiment single hybrid motif"/>
    <property type="match status" value="1"/>
</dbReference>
<dbReference type="InterPro" id="IPR011054">
    <property type="entry name" value="Rudment_hybrid_motif"/>
</dbReference>
<evidence type="ECO:0000259" key="16">
    <source>
        <dbReference type="PROSITE" id="PS50975"/>
    </source>
</evidence>
<dbReference type="SMART" id="SM01210">
    <property type="entry name" value="GARS_C"/>
    <property type="match status" value="1"/>
</dbReference>
<dbReference type="GO" id="GO:0009113">
    <property type="term" value="P:purine nucleobase biosynthetic process"/>
    <property type="evidence" value="ECO:0007669"/>
    <property type="project" value="InterPro"/>
</dbReference>
<evidence type="ECO:0000256" key="14">
    <source>
        <dbReference type="HAMAP-Rule" id="MF_00138"/>
    </source>
</evidence>
<dbReference type="Proteomes" id="UP000199584">
    <property type="component" value="Unassembled WGS sequence"/>
</dbReference>
<keyword evidence="18" id="KW-1185">Reference proteome</keyword>
<dbReference type="Pfam" id="PF01071">
    <property type="entry name" value="GARS_A"/>
    <property type="match status" value="1"/>
</dbReference>
<keyword evidence="8 14" id="KW-0658">Purine biosynthesis</keyword>
<comment type="cofactor">
    <cofactor evidence="1">
        <name>Mn(2+)</name>
        <dbReference type="ChEBI" id="CHEBI:29035"/>
    </cofactor>
</comment>
<name>A0A1I6CVX9_9FIRM</name>
<comment type="similarity">
    <text evidence="11 14">Belongs to the GARS family.</text>
</comment>
<dbReference type="InterPro" id="IPR020561">
    <property type="entry name" value="PRibGlycinamid_synth_ATP-grasp"/>
</dbReference>
<dbReference type="FunFam" id="3.40.50.20:FF:000006">
    <property type="entry name" value="Phosphoribosylamine--glycine ligase, chloroplastic"/>
    <property type="match status" value="1"/>
</dbReference>
<dbReference type="SUPFAM" id="SSF56059">
    <property type="entry name" value="Glutathione synthetase ATP-binding domain-like"/>
    <property type="match status" value="1"/>
</dbReference>
<evidence type="ECO:0000256" key="3">
    <source>
        <dbReference type="ARBA" id="ARBA00005174"/>
    </source>
</evidence>
<dbReference type="InterPro" id="IPR020562">
    <property type="entry name" value="PRibGlycinamide_synth_N"/>
</dbReference>
<dbReference type="InterPro" id="IPR016185">
    <property type="entry name" value="PreATP-grasp_dom_sf"/>
</dbReference>
<dbReference type="FunFam" id="3.30.470.20:FF:000018">
    <property type="entry name" value="Trifunctional purine biosynthetic protein adenosine-3"/>
    <property type="match status" value="1"/>
</dbReference>
<keyword evidence="10" id="KW-0464">Manganese</keyword>
<evidence type="ECO:0000256" key="4">
    <source>
        <dbReference type="ARBA" id="ARBA00013255"/>
    </source>
</evidence>
<evidence type="ECO:0000256" key="9">
    <source>
        <dbReference type="ARBA" id="ARBA00022840"/>
    </source>
</evidence>
<organism evidence="17 18">
    <name type="scientific">Desulfoscipio geothermicus DSM 3669</name>
    <dbReference type="NCBI Taxonomy" id="1121426"/>
    <lineage>
        <taxon>Bacteria</taxon>
        <taxon>Bacillati</taxon>
        <taxon>Bacillota</taxon>
        <taxon>Clostridia</taxon>
        <taxon>Eubacteriales</taxon>
        <taxon>Desulfallaceae</taxon>
        <taxon>Desulfoscipio</taxon>
    </lineage>
</organism>
<dbReference type="EC" id="6.3.4.13" evidence="4 14"/>
<keyword evidence="9 15" id="KW-0067">ATP-binding</keyword>
<dbReference type="Gene3D" id="3.90.600.10">
    <property type="entry name" value="Phosphoribosylglycinamide synthetase, C-terminal domain"/>
    <property type="match status" value="1"/>
</dbReference>
<dbReference type="GO" id="GO:0006189">
    <property type="term" value="P:'de novo' IMP biosynthetic process"/>
    <property type="evidence" value="ECO:0007669"/>
    <property type="project" value="UniProtKB-UniRule"/>
</dbReference>
<evidence type="ECO:0000256" key="13">
    <source>
        <dbReference type="ARBA" id="ARBA00042864"/>
    </source>
</evidence>
<evidence type="ECO:0000256" key="7">
    <source>
        <dbReference type="ARBA" id="ARBA00022741"/>
    </source>
</evidence>
<dbReference type="SUPFAM" id="SSF52440">
    <property type="entry name" value="PreATP-grasp domain"/>
    <property type="match status" value="1"/>
</dbReference>
<evidence type="ECO:0000256" key="1">
    <source>
        <dbReference type="ARBA" id="ARBA00001936"/>
    </source>
</evidence>
<dbReference type="NCBIfam" id="TIGR00877">
    <property type="entry name" value="purD"/>
    <property type="match status" value="1"/>
</dbReference>
<comment type="pathway">
    <text evidence="3 14">Purine metabolism; IMP biosynthesis via de novo pathway; N(1)-(5-phospho-D-ribosyl)glycinamide from 5-phospho-alpha-D-ribose 1-diphosphate: step 2/2.</text>
</comment>
<keyword evidence="5 14" id="KW-0436">Ligase</keyword>
<evidence type="ECO:0000256" key="15">
    <source>
        <dbReference type="PROSITE-ProRule" id="PRU00409"/>
    </source>
</evidence>